<name>A0A955RWZ5_UNCKA</name>
<dbReference type="InterPro" id="IPR043502">
    <property type="entry name" value="DNA/RNA_pol_sf"/>
</dbReference>
<gene>
    <name evidence="2" type="ORF">KC573_01910</name>
</gene>
<organism evidence="2 3">
    <name type="scientific">candidate division WWE3 bacterium</name>
    <dbReference type="NCBI Taxonomy" id="2053526"/>
    <lineage>
        <taxon>Bacteria</taxon>
        <taxon>Katanobacteria</taxon>
    </lineage>
</organism>
<reference evidence="2" key="2">
    <citation type="journal article" date="2021" name="Microbiome">
        <title>Successional dynamics and alternative stable states in a saline activated sludge microbial community over 9 years.</title>
        <authorList>
            <person name="Wang Y."/>
            <person name="Ye J."/>
            <person name="Ju F."/>
            <person name="Liu L."/>
            <person name="Boyd J.A."/>
            <person name="Deng Y."/>
            <person name="Parks D.H."/>
            <person name="Jiang X."/>
            <person name="Yin X."/>
            <person name="Woodcroft B.J."/>
            <person name="Tyson G.W."/>
            <person name="Hugenholtz P."/>
            <person name="Polz M.F."/>
            <person name="Zhang T."/>
        </authorList>
    </citation>
    <scope>NUCLEOTIDE SEQUENCE</scope>
    <source>
        <strain evidence="2">HKST-UBA02</strain>
    </source>
</reference>
<evidence type="ECO:0000313" key="2">
    <source>
        <dbReference type="EMBL" id="MCA9397558.1"/>
    </source>
</evidence>
<comment type="caution">
    <text evidence="2">The sequence shown here is derived from an EMBL/GenBank/DDBJ whole genome shotgun (WGS) entry which is preliminary data.</text>
</comment>
<reference evidence="2" key="1">
    <citation type="submission" date="2020-04" db="EMBL/GenBank/DDBJ databases">
        <authorList>
            <person name="Zhang T."/>
        </authorList>
    </citation>
    <scope>NUCLEOTIDE SEQUENCE</scope>
    <source>
        <strain evidence="2">HKST-UBA02</strain>
    </source>
</reference>
<evidence type="ECO:0000259" key="1">
    <source>
        <dbReference type="PROSITE" id="PS50173"/>
    </source>
</evidence>
<feature type="domain" description="UmuC" evidence="1">
    <location>
        <begin position="2"/>
        <end position="57"/>
    </location>
</feature>
<proteinExistence type="predicted"/>
<accession>A0A955RWZ5</accession>
<sequence>MIAVLDCNNFFVSCERVFRPELNNKPVAVLSNNDGCFVARSNEVKALGIPMGAPLFE</sequence>
<dbReference type="Pfam" id="PF00817">
    <property type="entry name" value="IMS"/>
    <property type="match status" value="1"/>
</dbReference>
<dbReference type="SUPFAM" id="SSF56672">
    <property type="entry name" value="DNA/RNA polymerases"/>
    <property type="match status" value="1"/>
</dbReference>
<evidence type="ECO:0000313" key="3">
    <source>
        <dbReference type="Proteomes" id="UP000699691"/>
    </source>
</evidence>
<dbReference type="Proteomes" id="UP000699691">
    <property type="component" value="Unassembled WGS sequence"/>
</dbReference>
<dbReference type="InterPro" id="IPR001126">
    <property type="entry name" value="UmuC"/>
</dbReference>
<protein>
    <submittedName>
        <fullName evidence="2">DNA polymerase V subunit UmuC</fullName>
    </submittedName>
</protein>
<dbReference type="GO" id="GO:0006281">
    <property type="term" value="P:DNA repair"/>
    <property type="evidence" value="ECO:0007669"/>
    <property type="project" value="InterPro"/>
</dbReference>
<feature type="non-terminal residue" evidence="2">
    <location>
        <position position="57"/>
    </location>
</feature>
<dbReference type="EMBL" id="JAGQKY010000064">
    <property type="protein sequence ID" value="MCA9397558.1"/>
    <property type="molecule type" value="Genomic_DNA"/>
</dbReference>
<dbReference type="PROSITE" id="PS50173">
    <property type="entry name" value="UMUC"/>
    <property type="match status" value="1"/>
</dbReference>
<dbReference type="Gene3D" id="3.40.1170.60">
    <property type="match status" value="1"/>
</dbReference>
<dbReference type="AlphaFoldDB" id="A0A955RWZ5"/>